<dbReference type="InterPro" id="IPR018062">
    <property type="entry name" value="HTH_AraC-typ_CS"/>
</dbReference>
<dbReference type="AlphaFoldDB" id="A0A4R5KXB8"/>
<evidence type="ECO:0000313" key="5">
    <source>
        <dbReference type="EMBL" id="TDF99838.1"/>
    </source>
</evidence>
<dbReference type="InterPro" id="IPR020449">
    <property type="entry name" value="Tscrpt_reg_AraC-type_HTH"/>
</dbReference>
<dbReference type="Proteomes" id="UP000295636">
    <property type="component" value="Unassembled WGS sequence"/>
</dbReference>
<keyword evidence="6" id="KW-1185">Reference proteome</keyword>
<evidence type="ECO:0000256" key="2">
    <source>
        <dbReference type="ARBA" id="ARBA00023125"/>
    </source>
</evidence>
<dbReference type="GO" id="GO:0043565">
    <property type="term" value="F:sequence-specific DNA binding"/>
    <property type="evidence" value="ECO:0007669"/>
    <property type="project" value="InterPro"/>
</dbReference>
<evidence type="ECO:0000256" key="3">
    <source>
        <dbReference type="ARBA" id="ARBA00023163"/>
    </source>
</evidence>
<dbReference type="PANTHER" id="PTHR43280:SF2">
    <property type="entry name" value="HTH-TYPE TRANSCRIPTIONAL REGULATOR EXSA"/>
    <property type="match status" value="1"/>
</dbReference>
<dbReference type="PROSITE" id="PS01124">
    <property type="entry name" value="HTH_ARAC_FAMILY_2"/>
    <property type="match status" value="1"/>
</dbReference>
<dbReference type="InterPro" id="IPR018060">
    <property type="entry name" value="HTH_AraC"/>
</dbReference>
<dbReference type="SUPFAM" id="SSF46689">
    <property type="entry name" value="Homeodomain-like"/>
    <property type="match status" value="1"/>
</dbReference>
<dbReference type="PANTHER" id="PTHR43280">
    <property type="entry name" value="ARAC-FAMILY TRANSCRIPTIONAL REGULATOR"/>
    <property type="match status" value="1"/>
</dbReference>
<dbReference type="GO" id="GO:0003700">
    <property type="term" value="F:DNA-binding transcription factor activity"/>
    <property type="evidence" value="ECO:0007669"/>
    <property type="project" value="InterPro"/>
</dbReference>
<dbReference type="EMBL" id="SMRT01000002">
    <property type="protein sequence ID" value="TDF99838.1"/>
    <property type="molecule type" value="Genomic_DNA"/>
</dbReference>
<reference evidence="5 6" key="1">
    <citation type="submission" date="2019-03" db="EMBL/GenBank/DDBJ databases">
        <title>This is whole genome sequence of Paenibacillus sp MS74 strain.</title>
        <authorList>
            <person name="Trinh H.N."/>
        </authorList>
    </citation>
    <scope>NUCLEOTIDE SEQUENCE [LARGE SCALE GENOMIC DNA]</scope>
    <source>
        <strain evidence="5 6">MS74</strain>
    </source>
</reference>
<comment type="caution">
    <text evidence="5">The sequence shown here is derived from an EMBL/GenBank/DDBJ whole genome shotgun (WGS) entry which is preliminary data.</text>
</comment>
<dbReference type="Pfam" id="PF12833">
    <property type="entry name" value="HTH_18"/>
    <property type="match status" value="1"/>
</dbReference>
<proteinExistence type="predicted"/>
<protein>
    <submittedName>
        <fullName evidence="5">Helix-turn-helix domain-containing protein</fullName>
    </submittedName>
</protein>
<evidence type="ECO:0000259" key="4">
    <source>
        <dbReference type="PROSITE" id="PS01124"/>
    </source>
</evidence>
<dbReference type="InterPro" id="IPR009057">
    <property type="entry name" value="Homeodomain-like_sf"/>
</dbReference>
<accession>A0A4R5KXB8</accession>
<organism evidence="5 6">
    <name type="scientific">Paenibacillus piri</name>
    <dbReference type="NCBI Taxonomy" id="2547395"/>
    <lineage>
        <taxon>Bacteria</taxon>
        <taxon>Bacillati</taxon>
        <taxon>Bacillota</taxon>
        <taxon>Bacilli</taxon>
        <taxon>Bacillales</taxon>
        <taxon>Paenibacillaceae</taxon>
        <taxon>Paenibacillus</taxon>
    </lineage>
</organism>
<dbReference type="PRINTS" id="PR00032">
    <property type="entry name" value="HTHARAC"/>
</dbReference>
<dbReference type="SMART" id="SM00342">
    <property type="entry name" value="HTH_ARAC"/>
    <property type="match status" value="1"/>
</dbReference>
<feature type="domain" description="HTH araC/xylS-type" evidence="4">
    <location>
        <begin position="1"/>
        <end position="53"/>
    </location>
</feature>
<keyword evidence="3" id="KW-0804">Transcription</keyword>
<sequence>MKLRIEKAKELLSSDPAIKIYEVCEKIGYHDPAHFTHLFKKRVGVTPLEYKNEIK</sequence>
<dbReference type="OrthoDB" id="2461801at2"/>
<keyword evidence="2" id="KW-0238">DNA-binding</keyword>
<name>A0A4R5KXB8_9BACL</name>
<dbReference type="PROSITE" id="PS00041">
    <property type="entry name" value="HTH_ARAC_FAMILY_1"/>
    <property type="match status" value="1"/>
</dbReference>
<gene>
    <name evidence="5" type="ORF">E1757_06520</name>
</gene>
<dbReference type="Gene3D" id="1.10.10.60">
    <property type="entry name" value="Homeodomain-like"/>
    <property type="match status" value="1"/>
</dbReference>
<evidence type="ECO:0000313" key="6">
    <source>
        <dbReference type="Proteomes" id="UP000295636"/>
    </source>
</evidence>
<keyword evidence="1" id="KW-0805">Transcription regulation</keyword>
<evidence type="ECO:0000256" key="1">
    <source>
        <dbReference type="ARBA" id="ARBA00023015"/>
    </source>
</evidence>